<accession>G9XU22</accession>
<evidence type="ECO:0000313" key="1">
    <source>
        <dbReference type="EMBL" id="EHL04907.1"/>
    </source>
</evidence>
<dbReference type="Proteomes" id="UP000004416">
    <property type="component" value="Unassembled WGS sequence"/>
</dbReference>
<evidence type="ECO:0000313" key="2">
    <source>
        <dbReference type="Proteomes" id="UP000004416"/>
    </source>
</evidence>
<name>G9XU22_DESHA</name>
<sequence length="50" mass="5942">IPKRLGIWSVPIYKLFFDIICRKSSQWTTYVQPKSLVNIYLNDLDAKKKI</sequence>
<dbReference type="AlphaFoldDB" id="G9XU22"/>
<organism evidence="1 2">
    <name type="scientific">Desulfitobacterium hafniense DP7</name>
    <dbReference type="NCBI Taxonomy" id="537010"/>
    <lineage>
        <taxon>Bacteria</taxon>
        <taxon>Bacillati</taxon>
        <taxon>Bacillota</taxon>
        <taxon>Clostridia</taxon>
        <taxon>Eubacteriales</taxon>
        <taxon>Desulfitobacteriaceae</taxon>
        <taxon>Desulfitobacterium</taxon>
    </lineage>
</organism>
<gene>
    <name evidence="1" type="ORF">HMPREF0322_04480</name>
</gene>
<comment type="caution">
    <text evidence="1">The sequence shown here is derived from an EMBL/GenBank/DDBJ whole genome shotgun (WGS) entry which is preliminary data.</text>
</comment>
<proteinExistence type="predicted"/>
<dbReference type="HOGENOM" id="CLU_3110809_0_0_9"/>
<reference evidence="1 2" key="1">
    <citation type="submission" date="2011-08" db="EMBL/GenBank/DDBJ databases">
        <authorList>
            <person name="Weinstock G."/>
            <person name="Sodergren E."/>
            <person name="Clifton S."/>
            <person name="Fulton L."/>
            <person name="Fulton B."/>
            <person name="Courtney L."/>
            <person name="Fronick C."/>
            <person name="Harrison M."/>
            <person name="Strong C."/>
            <person name="Farmer C."/>
            <person name="Delahaunty K."/>
            <person name="Markovic C."/>
            <person name="Hall O."/>
            <person name="Minx P."/>
            <person name="Tomlinson C."/>
            <person name="Mitreva M."/>
            <person name="Hou S."/>
            <person name="Chen J."/>
            <person name="Wollam A."/>
            <person name="Pepin K.H."/>
            <person name="Johnson M."/>
            <person name="Bhonagiri V."/>
            <person name="Zhang X."/>
            <person name="Suruliraj S."/>
            <person name="Warren W."/>
            <person name="Chinwalla A."/>
            <person name="Mardis E.R."/>
            <person name="Wilson R.K."/>
        </authorList>
    </citation>
    <scope>NUCLEOTIDE SEQUENCE [LARGE SCALE GENOMIC DNA]</scope>
    <source>
        <strain evidence="1 2">DP7</strain>
    </source>
</reference>
<dbReference type="EMBL" id="AFZX01000116">
    <property type="protein sequence ID" value="EHL04907.1"/>
    <property type="molecule type" value="Genomic_DNA"/>
</dbReference>
<protein>
    <submittedName>
        <fullName evidence="1">Uncharacterized protein</fullName>
    </submittedName>
</protein>
<feature type="non-terminal residue" evidence="1">
    <location>
        <position position="1"/>
    </location>
</feature>